<dbReference type="AlphaFoldDB" id="A0A3N4HC00"/>
<dbReference type="EMBL" id="ML119949">
    <property type="protein sequence ID" value="RPA71287.1"/>
    <property type="molecule type" value="Genomic_DNA"/>
</dbReference>
<name>A0A3N4HC00_ASCIM</name>
<dbReference type="SUPFAM" id="SSF56672">
    <property type="entry name" value="DNA/RNA polymerases"/>
    <property type="match status" value="1"/>
</dbReference>
<organism evidence="1 2">
    <name type="scientific">Ascobolus immersus RN42</name>
    <dbReference type="NCBI Taxonomy" id="1160509"/>
    <lineage>
        <taxon>Eukaryota</taxon>
        <taxon>Fungi</taxon>
        <taxon>Dikarya</taxon>
        <taxon>Ascomycota</taxon>
        <taxon>Pezizomycotina</taxon>
        <taxon>Pezizomycetes</taxon>
        <taxon>Pezizales</taxon>
        <taxon>Ascobolaceae</taxon>
        <taxon>Ascobolus</taxon>
    </lineage>
</organism>
<sequence>MVDAVGVISDPEKIRAVETFEYPRTVKALEKFVGLVNYLGNTIPHAAQLVAPLQDL</sequence>
<reference evidence="1 2" key="1">
    <citation type="journal article" date="2018" name="Nat. Ecol. Evol.">
        <title>Pezizomycetes genomes reveal the molecular basis of ectomycorrhizal truffle lifestyle.</title>
        <authorList>
            <person name="Murat C."/>
            <person name="Payen T."/>
            <person name="Noel B."/>
            <person name="Kuo A."/>
            <person name="Morin E."/>
            <person name="Chen J."/>
            <person name="Kohler A."/>
            <person name="Krizsan K."/>
            <person name="Balestrini R."/>
            <person name="Da Silva C."/>
            <person name="Montanini B."/>
            <person name="Hainaut M."/>
            <person name="Levati E."/>
            <person name="Barry K.W."/>
            <person name="Belfiori B."/>
            <person name="Cichocki N."/>
            <person name="Clum A."/>
            <person name="Dockter R.B."/>
            <person name="Fauchery L."/>
            <person name="Guy J."/>
            <person name="Iotti M."/>
            <person name="Le Tacon F."/>
            <person name="Lindquist E.A."/>
            <person name="Lipzen A."/>
            <person name="Malagnac F."/>
            <person name="Mello A."/>
            <person name="Molinier V."/>
            <person name="Miyauchi S."/>
            <person name="Poulain J."/>
            <person name="Riccioni C."/>
            <person name="Rubini A."/>
            <person name="Sitrit Y."/>
            <person name="Splivallo R."/>
            <person name="Traeger S."/>
            <person name="Wang M."/>
            <person name="Zifcakova L."/>
            <person name="Wipf D."/>
            <person name="Zambonelli A."/>
            <person name="Paolocci F."/>
            <person name="Nowrousian M."/>
            <person name="Ottonello S."/>
            <person name="Baldrian P."/>
            <person name="Spatafora J.W."/>
            <person name="Henrissat B."/>
            <person name="Nagy L.G."/>
            <person name="Aury J.M."/>
            <person name="Wincker P."/>
            <person name="Grigoriev I.V."/>
            <person name="Bonfante P."/>
            <person name="Martin F.M."/>
        </authorList>
    </citation>
    <scope>NUCLEOTIDE SEQUENCE [LARGE SCALE GENOMIC DNA]</scope>
    <source>
        <strain evidence="1 2">RN42</strain>
    </source>
</reference>
<accession>A0A3N4HC00</accession>
<dbReference type="Proteomes" id="UP000275078">
    <property type="component" value="Unassembled WGS sequence"/>
</dbReference>
<gene>
    <name evidence="1" type="ORF">BJ508DRAFT_218201</name>
</gene>
<evidence type="ECO:0000313" key="1">
    <source>
        <dbReference type="EMBL" id="RPA71287.1"/>
    </source>
</evidence>
<protein>
    <submittedName>
        <fullName evidence="1">Uncharacterized protein</fullName>
    </submittedName>
</protein>
<dbReference type="InterPro" id="IPR043128">
    <property type="entry name" value="Rev_trsase/Diguanyl_cyclase"/>
</dbReference>
<dbReference type="OrthoDB" id="4358334at2759"/>
<evidence type="ECO:0000313" key="2">
    <source>
        <dbReference type="Proteomes" id="UP000275078"/>
    </source>
</evidence>
<feature type="non-terminal residue" evidence="1">
    <location>
        <position position="56"/>
    </location>
</feature>
<dbReference type="Gene3D" id="3.30.70.270">
    <property type="match status" value="1"/>
</dbReference>
<proteinExistence type="predicted"/>
<dbReference type="InterPro" id="IPR043502">
    <property type="entry name" value="DNA/RNA_pol_sf"/>
</dbReference>
<keyword evidence="2" id="KW-1185">Reference proteome</keyword>